<dbReference type="SUPFAM" id="SSF51905">
    <property type="entry name" value="FAD/NAD(P)-binding domain"/>
    <property type="match status" value="1"/>
</dbReference>
<dbReference type="Gene3D" id="3.50.50.60">
    <property type="entry name" value="FAD/NAD(P)-binding domain"/>
    <property type="match status" value="3"/>
</dbReference>
<dbReference type="PRINTS" id="PR00420">
    <property type="entry name" value="RNGMNOXGNASE"/>
</dbReference>
<keyword evidence="1" id="KW-0560">Oxidoreductase</keyword>
<feature type="compositionally biased region" description="Low complexity" evidence="3">
    <location>
        <begin position="976"/>
        <end position="988"/>
    </location>
</feature>
<feature type="region of interest" description="Disordered" evidence="3">
    <location>
        <begin position="609"/>
        <end position="668"/>
    </location>
</feature>
<evidence type="ECO:0008006" key="6">
    <source>
        <dbReference type="Google" id="ProtNLM"/>
    </source>
</evidence>
<evidence type="ECO:0000256" key="3">
    <source>
        <dbReference type="SAM" id="MobiDB-lite"/>
    </source>
</evidence>
<organism evidence="4 5">
    <name type="scientific">Volvox africanus</name>
    <dbReference type="NCBI Taxonomy" id="51714"/>
    <lineage>
        <taxon>Eukaryota</taxon>
        <taxon>Viridiplantae</taxon>
        <taxon>Chlorophyta</taxon>
        <taxon>core chlorophytes</taxon>
        <taxon>Chlorophyceae</taxon>
        <taxon>CS clade</taxon>
        <taxon>Chlamydomonadales</taxon>
        <taxon>Volvocaceae</taxon>
        <taxon>Volvox</taxon>
    </lineage>
</organism>
<keyword evidence="5" id="KW-1185">Reference proteome</keyword>
<gene>
    <name evidence="4" type="ORF">VaNZ11_002510</name>
</gene>
<dbReference type="PANTHER" id="PTHR13789:SF309">
    <property type="entry name" value="PUTATIVE (AFU_ORTHOLOGUE AFUA_6G14510)-RELATED"/>
    <property type="match status" value="1"/>
</dbReference>
<evidence type="ECO:0000256" key="2">
    <source>
        <dbReference type="ARBA" id="ARBA00023033"/>
    </source>
</evidence>
<keyword evidence="2" id="KW-0503">Monooxygenase</keyword>
<name>A0ABQ5RSZ6_9CHLO</name>
<evidence type="ECO:0000256" key="1">
    <source>
        <dbReference type="ARBA" id="ARBA00023002"/>
    </source>
</evidence>
<comment type="caution">
    <text evidence="4">The sequence shown here is derived from an EMBL/GenBank/DDBJ whole genome shotgun (WGS) entry which is preliminary data.</text>
</comment>
<dbReference type="Proteomes" id="UP001165090">
    <property type="component" value="Unassembled WGS sequence"/>
</dbReference>
<accession>A0ABQ5RSZ6</accession>
<protein>
    <recommendedName>
        <fullName evidence="6">FAD-binding domain-containing protein</fullName>
    </recommendedName>
</protein>
<proteinExistence type="predicted"/>
<reference evidence="4 5" key="1">
    <citation type="journal article" date="2023" name="IScience">
        <title>Expanded male sex-determining region conserved during the evolution of homothallism in the green alga Volvox.</title>
        <authorList>
            <person name="Yamamoto K."/>
            <person name="Matsuzaki R."/>
            <person name="Mahakham W."/>
            <person name="Heman W."/>
            <person name="Sekimoto H."/>
            <person name="Kawachi M."/>
            <person name="Minakuchi Y."/>
            <person name="Toyoda A."/>
            <person name="Nozaki H."/>
        </authorList>
    </citation>
    <scope>NUCLEOTIDE SEQUENCE [LARGE SCALE GENOMIC DNA]</scope>
    <source>
        <strain evidence="4 5">NIES-4468</strain>
    </source>
</reference>
<dbReference type="InterPro" id="IPR036188">
    <property type="entry name" value="FAD/NAD-bd_sf"/>
</dbReference>
<dbReference type="PANTHER" id="PTHR13789">
    <property type="entry name" value="MONOOXYGENASE"/>
    <property type="match status" value="1"/>
</dbReference>
<evidence type="ECO:0000313" key="5">
    <source>
        <dbReference type="Proteomes" id="UP001165090"/>
    </source>
</evidence>
<dbReference type="InterPro" id="IPR050493">
    <property type="entry name" value="FAD-dep_Monooxygenase_BioMet"/>
</dbReference>
<dbReference type="EMBL" id="BSDZ01000008">
    <property type="protein sequence ID" value="GLI60379.1"/>
    <property type="molecule type" value="Genomic_DNA"/>
</dbReference>
<feature type="compositionally biased region" description="Low complexity" evidence="3">
    <location>
        <begin position="646"/>
        <end position="667"/>
    </location>
</feature>
<sequence>MTRYCGHRAPSTLAKASINPSCALRRSFPVSNEVEQRRSLASDVSVAATQNGLSAGSFAIETPISQHHTPNVLCRAVLVAEQQAAALPTIRNPHVTQGHASISDSQLHDDIDAAIIGSGVSGLAAALAVSKAIPGARVMLYDTASEPPTACDGGVLLSVNGLRALKALDINLFKRITSELASPLHEALWFDLEGELVRRAPLGQPGAAALRAAGIASSSGLRAVGGSRRKLATRSLQTANKTAVIEPDPTSFPLVVSLHDLREALSEALPDEVQIFGRHYVSGVETCAGGYGGGEGNSGMVLRFAASPGGSPMRSVRTKMLVGADGPNSAVKRLQFDTLPDHRPQPADRIVWRGRFTLRQRDPDIARLRNFTTASRTWVDLRTSPSLSAERSATLIPAGLNTYVWSASCPASLLVDRGLQEAGVSPYGRCMAMFEDFPQDFFAALRATAASAVVEYCACRPLATSAAASLAAPWQWFSGSAALVGDAVYSLPVDDVSSTAVNLTLEDAAVLGACSAQYGLTQRALQEYARQRGPRVSAMLAAPASVPERVRLRDAPFLPHSLQVIDTDIKTDNFSLTSTVKAAVDSAAAATAAVVSPSQPLGEVLARAAAASTTGSDPPRDAINPSLAASGRPSGGASRTAAPIDVPGVLSTSPVSGPSSPFFSRPSGARRLGPMPAAIAAVIGILTSGPGGGGKHAVVSATVATQGVLQPLGAAIRQVDSAVAAAASSPGAAAIHGSSGTAVEAPYAADSTPRSVWDFLLRTHGSATAGNGGAPTAVEESKSRHCYPIQAPEALRQEHIGVAGEAHDFPLMSSYKKAESPALVWNSLLGVQTTSLHPIAATAAPIPAVAADEAAAATAVIGAASSALQDNACALLPRPLHKPKAAVASPAAAVTAITSAPDVATAPPAPMDASPTSTVEAASSLSSSSAAIAAAAQVGAAPASFGQEHQQRRRRARGQAGPVSGRWAGGDRRGAARMSGGHSKSRRSSAASITAAFAAGNTPSAGAVSASKAKPKAVGAKAAATMTVSLSAAAALGGVIGVGTGHMPMDMTAALHAHGAVAQFWEDLNSLNLSSASLSSIDLP</sequence>
<feature type="region of interest" description="Disordered" evidence="3">
    <location>
        <begin position="942"/>
        <end position="988"/>
    </location>
</feature>
<evidence type="ECO:0000313" key="4">
    <source>
        <dbReference type="EMBL" id="GLI60379.1"/>
    </source>
</evidence>